<dbReference type="RefSeq" id="WP_084088650.1">
    <property type="nucleotide sequence ID" value="NZ_FWXD01000001.1"/>
</dbReference>
<evidence type="ECO:0000256" key="1">
    <source>
        <dbReference type="SAM" id="SignalP"/>
    </source>
</evidence>
<accession>A0A1W1WXR6</accession>
<dbReference type="InterPro" id="IPR051686">
    <property type="entry name" value="Lipoprotein_DolP"/>
</dbReference>
<feature type="signal peptide" evidence="1">
    <location>
        <begin position="1"/>
        <end position="20"/>
    </location>
</feature>
<dbReference type="Proteomes" id="UP000192761">
    <property type="component" value="Unassembled WGS sequence"/>
</dbReference>
<keyword evidence="1" id="KW-0732">Signal</keyword>
<dbReference type="EMBL" id="FWXD01000001">
    <property type="protein sequence ID" value="SMC16397.1"/>
    <property type="molecule type" value="Genomic_DNA"/>
</dbReference>
<dbReference type="InterPro" id="IPR014004">
    <property type="entry name" value="Transpt-assoc_nodulatn_dom_bac"/>
</dbReference>
<evidence type="ECO:0000259" key="2">
    <source>
        <dbReference type="PROSITE" id="PS50914"/>
    </source>
</evidence>
<name>A0A1W1WXR6_9NEIS</name>
<dbReference type="AlphaFoldDB" id="A0A1W1WXR6"/>
<feature type="domain" description="BON" evidence="2">
    <location>
        <begin position="46"/>
        <end position="113"/>
    </location>
</feature>
<dbReference type="PANTHER" id="PTHR34606:SF15">
    <property type="entry name" value="BON DOMAIN-CONTAINING PROTEIN"/>
    <property type="match status" value="1"/>
</dbReference>
<dbReference type="PROSITE" id="PS51257">
    <property type="entry name" value="PROKAR_LIPOPROTEIN"/>
    <property type="match status" value="1"/>
</dbReference>
<evidence type="ECO:0000313" key="3">
    <source>
        <dbReference type="EMBL" id="SMC16397.1"/>
    </source>
</evidence>
<feature type="domain" description="BON" evidence="2">
    <location>
        <begin position="122"/>
        <end position="190"/>
    </location>
</feature>
<reference evidence="3 4" key="1">
    <citation type="submission" date="2017-04" db="EMBL/GenBank/DDBJ databases">
        <authorList>
            <person name="Afonso C.L."/>
            <person name="Miller P.J."/>
            <person name="Scott M.A."/>
            <person name="Spackman E."/>
            <person name="Goraichik I."/>
            <person name="Dimitrov K.M."/>
            <person name="Suarez D.L."/>
            <person name="Swayne D.E."/>
        </authorList>
    </citation>
    <scope>NUCLEOTIDE SEQUENCE [LARGE SCALE GENOMIC DNA]</scope>
    <source>
        <strain evidence="3 4">DSM 23236</strain>
    </source>
</reference>
<dbReference type="PANTHER" id="PTHR34606">
    <property type="entry name" value="BON DOMAIN-CONTAINING PROTEIN"/>
    <property type="match status" value="1"/>
</dbReference>
<protein>
    <submittedName>
        <fullName evidence="3">Osmotically-inducible protein OsmY, contains BON domain</fullName>
    </submittedName>
</protein>
<sequence>MMVKKLLLASLLASSLSACVPVLVAGGVAVGAWIGSDPRKSETQADDFQMGTRVLNKVYDTYKSAAHVNVNVFNGCMLLTGEVPDETVHAAVLQIARSEKGLKQLHDELVIAPPSGTGDRANDTQLSARVKAAVLGQAGDASSIHISIITERKVVYLMGSTTPEIADRAAKAAANVSGVVQVVKLMQYTDAAR</sequence>
<feature type="chain" id="PRO_5012212996" evidence="1">
    <location>
        <begin position="21"/>
        <end position="193"/>
    </location>
</feature>
<dbReference type="SMART" id="SM00749">
    <property type="entry name" value="BON"/>
    <property type="match status" value="1"/>
</dbReference>
<dbReference type="PROSITE" id="PS50914">
    <property type="entry name" value="BON"/>
    <property type="match status" value="2"/>
</dbReference>
<gene>
    <name evidence="3" type="ORF">SAMN02745857_00178</name>
</gene>
<proteinExistence type="predicted"/>
<dbReference type="STRING" id="1121001.SAMN02745857_00178"/>
<dbReference type="InterPro" id="IPR007055">
    <property type="entry name" value="BON_dom"/>
</dbReference>
<keyword evidence="4" id="KW-1185">Reference proteome</keyword>
<dbReference type="OrthoDB" id="5294487at2"/>
<dbReference type="Gene3D" id="3.40.1520.20">
    <property type="match status" value="1"/>
</dbReference>
<organism evidence="3 4">
    <name type="scientific">Andreprevotia lacus DSM 23236</name>
    <dbReference type="NCBI Taxonomy" id="1121001"/>
    <lineage>
        <taxon>Bacteria</taxon>
        <taxon>Pseudomonadati</taxon>
        <taxon>Pseudomonadota</taxon>
        <taxon>Betaproteobacteria</taxon>
        <taxon>Neisseriales</taxon>
        <taxon>Chitinibacteraceae</taxon>
        <taxon>Andreprevotia</taxon>
    </lineage>
</organism>
<evidence type="ECO:0000313" key="4">
    <source>
        <dbReference type="Proteomes" id="UP000192761"/>
    </source>
</evidence>
<dbReference type="Pfam" id="PF04972">
    <property type="entry name" value="BON"/>
    <property type="match status" value="2"/>
</dbReference>